<evidence type="ECO:0000313" key="1">
    <source>
        <dbReference type="EMBL" id="PSH56704.1"/>
    </source>
</evidence>
<dbReference type="EMBL" id="PGGN01000003">
    <property type="protein sequence ID" value="PSH56704.1"/>
    <property type="molecule type" value="Genomic_DNA"/>
</dbReference>
<keyword evidence="2" id="KW-1185">Reference proteome</keyword>
<dbReference type="Proteomes" id="UP000241158">
    <property type="component" value="Unassembled WGS sequence"/>
</dbReference>
<accession>A0A2P7AR48</accession>
<name>A0A2P7AR48_9HYPH</name>
<sequence>MVVEAETLRWHKQALTTDLTSHFGAVQPIQQRQELAVPPQAETKTKRKTVFRPEWFQPHHMAWLLCHLNFLELSSTEQLGQQSVPS</sequence>
<organism evidence="1 2">
    <name type="scientific">Phyllobacterium endophyticum</name>
    <dbReference type="NCBI Taxonomy" id="1149773"/>
    <lineage>
        <taxon>Bacteria</taxon>
        <taxon>Pseudomonadati</taxon>
        <taxon>Pseudomonadota</taxon>
        <taxon>Alphaproteobacteria</taxon>
        <taxon>Hyphomicrobiales</taxon>
        <taxon>Phyllobacteriaceae</taxon>
        <taxon>Phyllobacterium</taxon>
    </lineage>
</organism>
<protein>
    <submittedName>
        <fullName evidence="1">Uncharacterized protein</fullName>
    </submittedName>
</protein>
<comment type="caution">
    <text evidence="1">The sequence shown here is derived from an EMBL/GenBank/DDBJ whole genome shotgun (WGS) entry which is preliminary data.</text>
</comment>
<gene>
    <name evidence="1" type="ORF">CU100_15235</name>
</gene>
<dbReference type="AlphaFoldDB" id="A0A2P7AR48"/>
<reference evidence="2" key="1">
    <citation type="submission" date="2017-11" db="EMBL/GenBank/DDBJ databases">
        <authorList>
            <person name="Kuznetsova I."/>
            <person name="Sazanova A."/>
            <person name="Chirak E."/>
            <person name="Safronova V."/>
            <person name="Willems A."/>
        </authorList>
    </citation>
    <scope>NUCLEOTIDE SEQUENCE [LARGE SCALE GENOMIC DNA]</scope>
    <source>
        <strain evidence="2">PEPV15</strain>
    </source>
</reference>
<evidence type="ECO:0000313" key="2">
    <source>
        <dbReference type="Proteomes" id="UP000241158"/>
    </source>
</evidence>
<proteinExistence type="predicted"/>